<dbReference type="AlphaFoldDB" id="A0A9D4EKZ3"/>
<evidence type="ECO:0000313" key="2">
    <source>
        <dbReference type="EMBL" id="KAH3781568.1"/>
    </source>
</evidence>
<feature type="compositionally biased region" description="Acidic residues" evidence="1">
    <location>
        <begin position="44"/>
        <end position="53"/>
    </location>
</feature>
<protein>
    <submittedName>
        <fullName evidence="2">Uncharacterized protein</fullName>
    </submittedName>
</protein>
<name>A0A9D4EKZ3_DREPO</name>
<evidence type="ECO:0000313" key="3">
    <source>
        <dbReference type="Proteomes" id="UP000828390"/>
    </source>
</evidence>
<gene>
    <name evidence="2" type="ORF">DPMN_159399</name>
</gene>
<reference evidence="2" key="2">
    <citation type="submission" date="2020-11" db="EMBL/GenBank/DDBJ databases">
        <authorList>
            <person name="McCartney M.A."/>
            <person name="Auch B."/>
            <person name="Kono T."/>
            <person name="Mallez S."/>
            <person name="Becker A."/>
            <person name="Gohl D.M."/>
            <person name="Silverstein K.A.T."/>
            <person name="Koren S."/>
            <person name="Bechman K.B."/>
            <person name="Herman A."/>
            <person name="Abrahante J.E."/>
            <person name="Garbe J."/>
        </authorList>
    </citation>
    <scope>NUCLEOTIDE SEQUENCE</scope>
    <source>
        <strain evidence="2">Duluth1</strain>
        <tissue evidence="2">Whole animal</tissue>
    </source>
</reference>
<evidence type="ECO:0000256" key="1">
    <source>
        <dbReference type="SAM" id="MobiDB-lite"/>
    </source>
</evidence>
<feature type="region of interest" description="Disordered" evidence="1">
    <location>
        <begin position="1"/>
        <end position="97"/>
    </location>
</feature>
<dbReference type="EMBL" id="JAIWYP010000008">
    <property type="protein sequence ID" value="KAH3781568.1"/>
    <property type="molecule type" value="Genomic_DNA"/>
</dbReference>
<keyword evidence="3" id="KW-1185">Reference proteome</keyword>
<feature type="compositionally biased region" description="Basic residues" evidence="1">
    <location>
        <begin position="8"/>
        <end position="28"/>
    </location>
</feature>
<accession>A0A9D4EKZ3</accession>
<organism evidence="2 3">
    <name type="scientific">Dreissena polymorpha</name>
    <name type="common">Zebra mussel</name>
    <name type="synonym">Mytilus polymorpha</name>
    <dbReference type="NCBI Taxonomy" id="45954"/>
    <lineage>
        <taxon>Eukaryota</taxon>
        <taxon>Metazoa</taxon>
        <taxon>Spiralia</taxon>
        <taxon>Lophotrochozoa</taxon>
        <taxon>Mollusca</taxon>
        <taxon>Bivalvia</taxon>
        <taxon>Autobranchia</taxon>
        <taxon>Heteroconchia</taxon>
        <taxon>Euheterodonta</taxon>
        <taxon>Imparidentia</taxon>
        <taxon>Neoheterodontei</taxon>
        <taxon>Myida</taxon>
        <taxon>Dreissenoidea</taxon>
        <taxon>Dreissenidae</taxon>
        <taxon>Dreissena</taxon>
    </lineage>
</organism>
<comment type="caution">
    <text evidence="2">The sequence shown here is derived from an EMBL/GenBank/DDBJ whole genome shotgun (WGS) entry which is preliminary data.</text>
</comment>
<feature type="compositionally biased region" description="Basic and acidic residues" evidence="1">
    <location>
        <begin position="63"/>
        <end position="72"/>
    </location>
</feature>
<dbReference type="Proteomes" id="UP000828390">
    <property type="component" value="Unassembled WGS sequence"/>
</dbReference>
<feature type="compositionally biased region" description="Basic and acidic residues" evidence="1">
    <location>
        <begin position="33"/>
        <end position="43"/>
    </location>
</feature>
<feature type="compositionally biased region" description="Polar residues" evidence="1">
    <location>
        <begin position="76"/>
        <end position="85"/>
    </location>
</feature>
<reference evidence="2" key="1">
    <citation type="journal article" date="2019" name="bioRxiv">
        <title>The Genome of the Zebra Mussel, Dreissena polymorpha: A Resource for Invasive Species Research.</title>
        <authorList>
            <person name="McCartney M.A."/>
            <person name="Auch B."/>
            <person name="Kono T."/>
            <person name="Mallez S."/>
            <person name="Zhang Y."/>
            <person name="Obille A."/>
            <person name="Becker A."/>
            <person name="Abrahante J.E."/>
            <person name="Garbe J."/>
            <person name="Badalamenti J.P."/>
            <person name="Herman A."/>
            <person name="Mangelson H."/>
            <person name="Liachko I."/>
            <person name="Sullivan S."/>
            <person name="Sone E.D."/>
            <person name="Koren S."/>
            <person name="Silverstein K.A.T."/>
            <person name="Beckman K.B."/>
            <person name="Gohl D.M."/>
        </authorList>
    </citation>
    <scope>NUCLEOTIDE SEQUENCE</scope>
    <source>
        <strain evidence="2">Duluth1</strain>
        <tissue evidence="2">Whole animal</tissue>
    </source>
</reference>
<proteinExistence type="predicted"/>
<sequence>MLFENKILKTKKKKKKKKEISSRHRRSATYRSSRSEREYRYIDDDNDDYDEGGANERLGFHGGHWDQREPPHRQTPRTALTSYQPASHGRVREDSRVNDDENWLVARFQMM</sequence>